<dbReference type="InterPro" id="IPR027843">
    <property type="entry name" value="DUF4440"/>
</dbReference>
<dbReference type="EMBL" id="JBIGHZ010000001">
    <property type="protein sequence ID" value="MFG6446745.1"/>
    <property type="molecule type" value="Genomic_DNA"/>
</dbReference>
<name>A0ABW7FQY0_9BURK</name>
<dbReference type="InterPro" id="IPR032710">
    <property type="entry name" value="NTF2-like_dom_sf"/>
</dbReference>
<accession>A0ABW7FQY0</accession>
<dbReference type="SUPFAM" id="SSF54427">
    <property type="entry name" value="NTF2-like"/>
    <property type="match status" value="1"/>
</dbReference>
<gene>
    <name evidence="2" type="ORF">ACG0Z6_00660</name>
</gene>
<feature type="domain" description="DUF4440" evidence="1">
    <location>
        <begin position="8"/>
        <end position="107"/>
    </location>
</feature>
<evidence type="ECO:0000313" key="3">
    <source>
        <dbReference type="Proteomes" id="UP001606099"/>
    </source>
</evidence>
<dbReference type="Pfam" id="PF14534">
    <property type="entry name" value="DUF4440"/>
    <property type="match status" value="1"/>
</dbReference>
<evidence type="ECO:0000313" key="2">
    <source>
        <dbReference type="EMBL" id="MFG6446745.1"/>
    </source>
</evidence>
<comment type="caution">
    <text evidence="2">The sequence shown here is derived from an EMBL/GenBank/DDBJ whole genome shotgun (WGS) entry which is preliminary data.</text>
</comment>
<organism evidence="2 3">
    <name type="scientific">Roseateles rivi</name>
    <dbReference type="NCBI Taxonomy" id="3299028"/>
    <lineage>
        <taxon>Bacteria</taxon>
        <taxon>Pseudomonadati</taxon>
        <taxon>Pseudomonadota</taxon>
        <taxon>Betaproteobacteria</taxon>
        <taxon>Burkholderiales</taxon>
        <taxon>Sphaerotilaceae</taxon>
        <taxon>Roseateles</taxon>
    </lineage>
</organism>
<dbReference type="Proteomes" id="UP001606099">
    <property type="component" value="Unassembled WGS sequence"/>
</dbReference>
<evidence type="ECO:0000259" key="1">
    <source>
        <dbReference type="Pfam" id="PF14534"/>
    </source>
</evidence>
<reference evidence="2 3" key="1">
    <citation type="submission" date="2024-08" db="EMBL/GenBank/DDBJ databases">
        <authorList>
            <person name="Lu H."/>
        </authorList>
    </citation>
    <scope>NUCLEOTIDE SEQUENCE [LARGE SCALE GENOMIC DNA]</scope>
    <source>
        <strain evidence="2 3">BYS180W</strain>
    </source>
</reference>
<dbReference type="Gene3D" id="3.10.450.50">
    <property type="match status" value="1"/>
</dbReference>
<keyword evidence="3" id="KW-1185">Reference proteome</keyword>
<sequence length="129" mass="14497">MNTNHFCELERARTQAIVARDITLLERLHATDYELVTPGGRVITRSRYLELIADAPFYTSWELGPMQVLARETMGAVKYQARLKFPSGRVIQCWHTDIYELRGSAWQAVWSQATELPATPPTGASTSAA</sequence>
<dbReference type="RefSeq" id="WP_394457843.1">
    <property type="nucleotide sequence ID" value="NZ_JBIGHZ010000001.1"/>
</dbReference>
<proteinExistence type="predicted"/>
<protein>
    <submittedName>
        <fullName evidence="2">Nuclear transport factor 2 family protein</fullName>
    </submittedName>
</protein>